<evidence type="ECO:0000256" key="1">
    <source>
        <dbReference type="ARBA" id="ARBA00001298"/>
    </source>
</evidence>
<comment type="catalytic activity">
    <reaction evidence="1">
        <text>dTDP-4-dehydro-6-deoxy-alpha-D-glucose = dTDP-4-dehydro-beta-L-rhamnose</text>
        <dbReference type="Rhea" id="RHEA:16969"/>
        <dbReference type="ChEBI" id="CHEBI:57649"/>
        <dbReference type="ChEBI" id="CHEBI:62830"/>
        <dbReference type="EC" id="5.1.3.13"/>
    </reaction>
</comment>
<protein>
    <recommendedName>
        <fullName evidence="4">dTDP-4-dehydrorhamnose 3,5-epimerase</fullName>
        <ecNumber evidence="3">5.1.3.13</ecNumber>
    </recommendedName>
    <alternativeName>
        <fullName evidence="6">Thymidine diphospho-4-keto-rhamnose 3,5-epimerase</fullName>
    </alternativeName>
    <alternativeName>
        <fullName evidence="5">dTDP-4-keto-6-deoxyglucose 3,5-epimerase</fullName>
    </alternativeName>
    <alternativeName>
        <fullName evidence="7">dTDP-6-deoxy-D-xylo-4-hexulose 3,5-epimerase</fullName>
    </alternativeName>
</protein>
<dbReference type="RefSeq" id="WP_171738594.1">
    <property type="nucleotide sequence ID" value="NZ_CP053435.1"/>
</dbReference>
<dbReference type="Proteomes" id="UP000502756">
    <property type="component" value="Chromosome"/>
</dbReference>
<sequence>MITETRPDLLSSLIAGKPLDGVAFKALTEHTDARGSFTEIFRDSWGTCLTPAQWSLVRSEPNVFRGMHLHRRHDEYFSLIEGHCLIGLRDIRPDSPTYNQSALYELTGTDPKVLVFPRGLLHGWYFFIPSIHVQAVSEDYAHYSHDDNWGCHWSDPELELPWGISDPVLSDRASQFPPLRQLLKNLATPGFSA</sequence>
<dbReference type="GO" id="GO:0008830">
    <property type="term" value="F:dTDP-4-dehydrorhamnose 3,5-epimerase activity"/>
    <property type="evidence" value="ECO:0007669"/>
    <property type="project" value="UniProtKB-EC"/>
</dbReference>
<accession>A0A6M5Y5S0</accession>
<dbReference type="PANTHER" id="PTHR21047">
    <property type="entry name" value="DTDP-6-DEOXY-D-GLUCOSE-3,5 EPIMERASE"/>
    <property type="match status" value="1"/>
</dbReference>
<evidence type="ECO:0000256" key="6">
    <source>
        <dbReference type="ARBA" id="ARBA00031424"/>
    </source>
</evidence>
<reference evidence="9 10" key="1">
    <citation type="submission" date="2020-05" db="EMBL/GenBank/DDBJ databases">
        <title>Genome sequencing of Spirosoma sp. TS118.</title>
        <authorList>
            <person name="Lee J.-H."/>
            <person name="Jeong S."/>
            <person name="Zhao L."/>
            <person name="Jung J.-H."/>
            <person name="Kim M.-K."/>
            <person name="Lim S."/>
        </authorList>
    </citation>
    <scope>NUCLEOTIDE SEQUENCE [LARGE SCALE GENOMIC DNA]</scope>
    <source>
        <strain evidence="9 10">TS118</strain>
    </source>
</reference>
<evidence type="ECO:0000313" key="9">
    <source>
        <dbReference type="EMBL" id="QJW88756.1"/>
    </source>
</evidence>
<evidence type="ECO:0000313" key="10">
    <source>
        <dbReference type="Proteomes" id="UP000502756"/>
    </source>
</evidence>
<dbReference type="KEGG" id="stae:HNV11_04850"/>
<dbReference type="InterPro" id="IPR011051">
    <property type="entry name" value="RmlC_Cupin_sf"/>
</dbReference>
<evidence type="ECO:0000256" key="3">
    <source>
        <dbReference type="ARBA" id="ARBA00012098"/>
    </source>
</evidence>
<dbReference type="EMBL" id="CP053435">
    <property type="protein sequence ID" value="QJW88756.1"/>
    <property type="molecule type" value="Genomic_DNA"/>
</dbReference>
<dbReference type="GO" id="GO:0000271">
    <property type="term" value="P:polysaccharide biosynthetic process"/>
    <property type="evidence" value="ECO:0007669"/>
    <property type="project" value="TreeGrafter"/>
</dbReference>
<name>A0A6M5Y5S0_9BACT</name>
<dbReference type="Pfam" id="PF00908">
    <property type="entry name" value="dTDP_sugar_isom"/>
    <property type="match status" value="1"/>
</dbReference>
<evidence type="ECO:0000256" key="8">
    <source>
        <dbReference type="PIRSR" id="PIRSR600888-3"/>
    </source>
</evidence>
<dbReference type="EC" id="5.1.3.13" evidence="3"/>
<dbReference type="Gene3D" id="2.60.120.10">
    <property type="entry name" value="Jelly Rolls"/>
    <property type="match status" value="1"/>
</dbReference>
<evidence type="ECO:0000256" key="2">
    <source>
        <dbReference type="ARBA" id="ARBA00001997"/>
    </source>
</evidence>
<dbReference type="SUPFAM" id="SSF51182">
    <property type="entry name" value="RmlC-like cupins"/>
    <property type="match status" value="1"/>
</dbReference>
<feature type="site" description="Participates in a stacking interaction with the thymidine ring of dTDP-4-oxo-6-deoxyglucose" evidence="8">
    <location>
        <position position="143"/>
    </location>
</feature>
<evidence type="ECO:0000256" key="7">
    <source>
        <dbReference type="ARBA" id="ARBA00033311"/>
    </source>
</evidence>
<dbReference type="GO" id="GO:0005829">
    <property type="term" value="C:cytosol"/>
    <property type="evidence" value="ECO:0007669"/>
    <property type="project" value="TreeGrafter"/>
</dbReference>
<dbReference type="PANTHER" id="PTHR21047:SF2">
    <property type="entry name" value="THYMIDINE DIPHOSPHO-4-KETO-RHAMNOSE 3,5-EPIMERASE"/>
    <property type="match status" value="1"/>
</dbReference>
<keyword evidence="10" id="KW-1185">Reference proteome</keyword>
<dbReference type="InterPro" id="IPR014710">
    <property type="entry name" value="RmlC-like_jellyroll"/>
</dbReference>
<proteinExistence type="predicted"/>
<evidence type="ECO:0000256" key="4">
    <source>
        <dbReference type="ARBA" id="ARBA00019595"/>
    </source>
</evidence>
<dbReference type="InterPro" id="IPR000888">
    <property type="entry name" value="RmlC-like"/>
</dbReference>
<comment type="function">
    <text evidence="2">Catalyzes the epimerization of the C3' and C5'positions of dTDP-6-deoxy-D-xylo-4-hexulose, forming dTDP-6-deoxy-L-lyxo-4-hexulose.</text>
</comment>
<dbReference type="AlphaFoldDB" id="A0A6M5Y5S0"/>
<dbReference type="GO" id="GO:0019305">
    <property type="term" value="P:dTDP-rhamnose biosynthetic process"/>
    <property type="evidence" value="ECO:0007669"/>
    <property type="project" value="TreeGrafter"/>
</dbReference>
<evidence type="ECO:0000256" key="5">
    <source>
        <dbReference type="ARBA" id="ARBA00029758"/>
    </source>
</evidence>
<gene>
    <name evidence="9" type="ORF">HNV11_04850</name>
</gene>
<organism evidence="9 10">
    <name type="scientific">Spirosoma taeanense</name>
    <dbReference type="NCBI Taxonomy" id="2735870"/>
    <lineage>
        <taxon>Bacteria</taxon>
        <taxon>Pseudomonadati</taxon>
        <taxon>Bacteroidota</taxon>
        <taxon>Cytophagia</taxon>
        <taxon>Cytophagales</taxon>
        <taxon>Cytophagaceae</taxon>
        <taxon>Spirosoma</taxon>
    </lineage>
</organism>